<feature type="region of interest" description="Disordered" evidence="2">
    <location>
        <begin position="12"/>
        <end position="77"/>
    </location>
</feature>
<dbReference type="EMBL" id="HF935364">
    <property type="protein sequence ID" value="CCX07726.1"/>
    <property type="molecule type" value="Genomic_DNA"/>
</dbReference>
<feature type="compositionally biased region" description="Polar residues" evidence="2">
    <location>
        <begin position="226"/>
        <end position="241"/>
    </location>
</feature>
<feature type="region of interest" description="Disordered" evidence="2">
    <location>
        <begin position="133"/>
        <end position="160"/>
    </location>
</feature>
<feature type="region of interest" description="Disordered" evidence="2">
    <location>
        <begin position="200"/>
        <end position="219"/>
    </location>
</feature>
<evidence type="ECO:0000256" key="2">
    <source>
        <dbReference type="SAM" id="MobiDB-lite"/>
    </source>
</evidence>
<dbReference type="STRING" id="1076935.U4L5N4"/>
<feature type="region of interest" description="Disordered" evidence="2">
    <location>
        <begin position="289"/>
        <end position="319"/>
    </location>
</feature>
<evidence type="ECO:0000313" key="5">
    <source>
        <dbReference type="Proteomes" id="UP000018144"/>
    </source>
</evidence>
<comment type="subcellular location">
    <subcellularLocation>
        <location evidence="1">Nucleus</location>
    </subcellularLocation>
</comment>
<gene>
    <name evidence="4" type="ORF">PCON_07315</name>
</gene>
<evidence type="ECO:0000256" key="1">
    <source>
        <dbReference type="PROSITE-ProRule" id="PRU00108"/>
    </source>
</evidence>
<protein>
    <recommendedName>
        <fullName evidence="3">Homeobox domain-containing protein</fullName>
    </recommendedName>
</protein>
<evidence type="ECO:0000313" key="4">
    <source>
        <dbReference type="EMBL" id="CCX07726.1"/>
    </source>
</evidence>
<keyword evidence="1" id="KW-0238">DNA-binding</keyword>
<proteinExistence type="predicted"/>
<feature type="region of interest" description="Disordered" evidence="2">
    <location>
        <begin position="226"/>
        <end position="265"/>
    </location>
</feature>
<feature type="compositionally biased region" description="Polar residues" evidence="2">
    <location>
        <begin position="49"/>
        <end position="66"/>
    </location>
</feature>
<dbReference type="PROSITE" id="PS50071">
    <property type="entry name" value="HOMEOBOX_2"/>
    <property type="match status" value="1"/>
</dbReference>
<dbReference type="AlphaFoldDB" id="U4L5N4"/>
<dbReference type="OMA" id="MGEKEVQ"/>
<accession>U4L5N4</accession>
<feature type="compositionally biased region" description="Basic and acidic residues" evidence="2">
    <location>
        <begin position="133"/>
        <end position="142"/>
    </location>
</feature>
<dbReference type="Proteomes" id="UP000018144">
    <property type="component" value="Unassembled WGS sequence"/>
</dbReference>
<feature type="DNA-binding region" description="Homeobox" evidence="1">
    <location>
        <begin position="3"/>
        <end position="21"/>
    </location>
</feature>
<dbReference type="InterPro" id="IPR001356">
    <property type="entry name" value="HD"/>
</dbReference>
<sequence length="519" mass="56490">MGEKEVQIWFCNKRQAERRRATPLQPHEMVPNRERSSMTRGHSHHDPTAATQGTSFASELPTSLASSPPGHVSRTHPRLYNHHREFPSEISVPSSSAFINSSPYLASNVKPRLAIDDDDRYLHSDIRDRDIVSYSDSEREAELSTTKPRMTVSPPEPLASLKPLMPLQLLRAQEPQEPLNPLDPQAPKPATTKPALKIKPLFPAPKSIPSGAKTTTSAHRRLQDALNTNPQPQPRPTSSHAGHTANPLAPHPRRTNPTTIPPLLRRSSSSLLRLATSMEGKAVVVLAGVEPPSSPPNRPLMHPDRPLMTTPKKLPGSRPPIDTKLWEFACENQRGILSPSATPPLPDEASYAVRLMRSRSRINLAGAGNGGGGGAAGAASGLGAAGLVNGGGTLPTPKKSHPHPHPHPPKPSSKKRTADTSLESDKENRPPGVLVSPPVELRRKKKKGKITSQADKIRGILRGDKSKWKGNAREKESEGGKEKGAAEETGKGENIWNDRRIDEIECVENLLSLQRGSWR</sequence>
<dbReference type="GO" id="GO:0005634">
    <property type="term" value="C:nucleus"/>
    <property type="evidence" value="ECO:0007669"/>
    <property type="project" value="UniProtKB-SubCell"/>
</dbReference>
<reference evidence="4 5" key="1">
    <citation type="journal article" date="2013" name="PLoS Genet.">
        <title>The genome and development-dependent transcriptomes of Pyronema confluens: a window into fungal evolution.</title>
        <authorList>
            <person name="Traeger S."/>
            <person name="Altegoer F."/>
            <person name="Freitag M."/>
            <person name="Gabaldon T."/>
            <person name="Kempken F."/>
            <person name="Kumar A."/>
            <person name="Marcet-Houben M."/>
            <person name="Poggeler S."/>
            <person name="Stajich J.E."/>
            <person name="Nowrousian M."/>
        </authorList>
    </citation>
    <scope>NUCLEOTIDE SEQUENCE [LARGE SCALE GENOMIC DNA]</scope>
    <source>
        <strain evidence="5">CBS 100304</strain>
        <tissue evidence="4">Vegetative mycelium</tissue>
    </source>
</reference>
<dbReference type="GO" id="GO:0003677">
    <property type="term" value="F:DNA binding"/>
    <property type="evidence" value="ECO:0007669"/>
    <property type="project" value="UniProtKB-UniRule"/>
</dbReference>
<keyword evidence="1" id="KW-0539">Nucleus</keyword>
<feature type="compositionally biased region" description="Basic residues" evidence="2">
    <location>
        <begin position="398"/>
        <end position="415"/>
    </location>
</feature>
<evidence type="ECO:0000259" key="3">
    <source>
        <dbReference type="PROSITE" id="PS50071"/>
    </source>
</evidence>
<feature type="compositionally biased region" description="Basic and acidic residues" evidence="2">
    <location>
        <begin position="455"/>
        <end position="494"/>
    </location>
</feature>
<name>U4L5N4_PYROM</name>
<organism evidence="4 5">
    <name type="scientific">Pyronema omphalodes (strain CBS 100304)</name>
    <name type="common">Pyronema confluens</name>
    <dbReference type="NCBI Taxonomy" id="1076935"/>
    <lineage>
        <taxon>Eukaryota</taxon>
        <taxon>Fungi</taxon>
        <taxon>Dikarya</taxon>
        <taxon>Ascomycota</taxon>
        <taxon>Pezizomycotina</taxon>
        <taxon>Pezizomycetes</taxon>
        <taxon>Pezizales</taxon>
        <taxon>Pyronemataceae</taxon>
        <taxon>Pyronema</taxon>
    </lineage>
</organism>
<keyword evidence="5" id="KW-1185">Reference proteome</keyword>
<feature type="domain" description="Homeobox" evidence="3">
    <location>
        <begin position="1"/>
        <end position="20"/>
    </location>
</feature>
<keyword evidence="1" id="KW-0371">Homeobox</keyword>
<feature type="region of interest" description="Disordered" evidence="2">
    <location>
        <begin position="388"/>
        <end position="494"/>
    </location>
</feature>
<dbReference type="OrthoDB" id="6159439at2759"/>